<keyword evidence="4" id="KW-0862">Zinc</keyword>
<dbReference type="InterPro" id="IPR037274">
    <property type="entry name" value="Znf_CHY_sf"/>
</dbReference>
<dbReference type="Pfam" id="PF13639">
    <property type="entry name" value="zf-RING_2"/>
    <property type="match status" value="1"/>
</dbReference>
<dbReference type="Gene3D" id="1.20.120.520">
    <property type="entry name" value="nmb1532 protein domain like"/>
    <property type="match status" value="1"/>
</dbReference>
<dbReference type="Gene3D" id="3.30.40.10">
    <property type="entry name" value="Zinc/RING finger domain, C3HC4 (zinc finger)"/>
    <property type="match status" value="1"/>
</dbReference>
<dbReference type="GO" id="GO:0061630">
    <property type="term" value="F:ubiquitin protein ligase activity"/>
    <property type="evidence" value="ECO:0007669"/>
    <property type="project" value="TreeGrafter"/>
</dbReference>
<dbReference type="PROSITE" id="PS51270">
    <property type="entry name" value="ZF_CTCHY"/>
    <property type="match status" value="1"/>
</dbReference>
<dbReference type="InterPro" id="IPR039512">
    <property type="entry name" value="RCHY1_zinc-ribbon"/>
</dbReference>
<evidence type="ECO:0000313" key="11">
    <source>
        <dbReference type="Proteomes" id="UP001346149"/>
    </source>
</evidence>
<dbReference type="InterPro" id="IPR017921">
    <property type="entry name" value="Znf_CTCHY"/>
</dbReference>
<evidence type="ECO:0000256" key="6">
    <source>
        <dbReference type="SAM" id="MobiDB-lite"/>
    </source>
</evidence>
<feature type="domain" description="CTCHY-type" evidence="9">
    <location>
        <begin position="836"/>
        <end position="899"/>
    </location>
</feature>
<dbReference type="AlphaFoldDB" id="A0AAN7R1C8"/>
<dbReference type="Pfam" id="PF05495">
    <property type="entry name" value="zf-CHY"/>
    <property type="match status" value="1"/>
</dbReference>
<evidence type="ECO:0000313" key="10">
    <source>
        <dbReference type="EMBL" id="KAK4782283.1"/>
    </source>
</evidence>
<evidence type="ECO:0000256" key="4">
    <source>
        <dbReference type="ARBA" id="ARBA00022833"/>
    </source>
</evidence>
<dbReference type="PANTHER" id="PTHR21319:SF39">
    <property type="entry name" value="ZINC FINGER PROTEIN"/>
    <property type="match status" value="1"/>
</dbReference>
<feature type="region of interest" description="Disordered" evidence="6">
    <location>
        <begin position="655"/>
        <end position="704"/>
    </location>
</feature>
<dbReference type="InterPro" id="IPR013083">
    <property type="entry name" value="Znf_RING/FYVE/PHD"/>
</dbReference>
<proteinExistence type="predicted"/>
<dbReference type="Gene3D" id="2.20.28.10">
    <property type="match status" value="1"/>
</dbReference>
<dbReference type="GO" id="GO:0006511">
    <property type="term" value="P:ubiquitin-dependent protein catabolic process"/>
    <property type="evidence" value="ECO:0007669"/>
    <property type="project" value="TreeGrafter"/>
</dbReference>
<dbReference type="SUPFAM" id="SSF161245">
    <property type="entry name" value="Zinc hairpin stack"/>
    <property type="match status" value="1"/>
</dbReference>
<evidence type="ECO:0000259" key="9">
    <source>
        <dbReference type="PROSITE" id="PS51270"/>
    </source>
</evidence>
<comment type="caution">
    <text evidence="10">The sequence shown here is derived from an EMBL/GenBank/DDBJ whole genome shotgun (WGS) entry which is preliminary data.</text>
</comment>
<dbReference type="SUPFAM" id="SSF161219">
    <property type="entry name" value="CHY zinc finger-like"/>
    <property type="match status" value="1"/>
</dbReference>
<sequence>MQSKPVLFPLQMKKFSSEEQAPLVWQFLCSVPIMILESILPWMISFLSPEERDHLVLCIKDTTVHKEEPLQKSVTSWLRKKYGASSAKGPMNMKMTRSCFPCSPSPVWYASIMKDFKTTLEELHQLKTSKSLSNLQSVIFHLKFLADILAFYCNALDQLYYPVLSRISQGSQLPSLDQFMCSSQIEELLRSLGCSEKYNGPDPDMINKIFKELRPWEAGIARFFAFHEAVFDRIFTNCSVETKKQLLYLSIRTLPLGLLKCAVTCFSGHLAAEESASILPASRRADSLEDRSFTLLINEWFRVALDDKTTLDKFQRDLQGIIRGKFFRIISSEQVEEVNSKRLPRENFSSCSYMDVEETGIAYSSRINWKVGFPVRVMPLCEWSHGKSDLLADSYRKTPIDILYYFLKALKNDLERLVLGSLRLTEDPGLLHDFQAQFRLFRFMYEVHSDAEKEAVFPALEEKGLARNTRSSYTVDHRIKVEHLKNIASILDKMPQTAVSLVHHELCTELQGMCQALQEALMGHIHRKETGTQPLLRSNFSLEEQEKIAGSIIGRTRSEILQDMIPWLIGSLSPEEYQVMINLLKNITRNTMFSEWLEEWWDRDLDRIEKPLAYNTMPSSSALEIISTYLSKDALKQHERNTKIIWNRNTALTQEGIPRDGPKRSHIFSADKKSKDSSKRVEKGSDQLTGLRSTGEENLSKTSQEELEAAIRRVSRDSSLDPQKKSYIIQNLLTSRWIILHQKPQAVSSNEEDTTGFSPSYRDPGKLIYGCKHYRRKCKLLASCCNKLFTCGRCHDEVADHTLDRKSITEMVCMKCLVIQPIGRTCTTPLCKSLSMGRYYCPICKIFDDDREIYHCPYCNLCRVGKGLGMDYFHCMTCNACMSRSLASHVCREKCFEDYCPICHDYIFTSPNPVKGLPCGHLMHSACFRDYICSHYTCPICSKSLGDMQAYFQMLDTLLAGEEMPDEYVGRTQAILCNDCEKKGSAPFHWVYHKCPYCGSYNTRLL</sequence>
<dbReference type="SMART" id="SM00184">
    <property type="entry name" value="RING"/>
    <property type="match status" value="1"/>
</dbReference>
<evidence type="ECO:0000256" key="1">
    <source>
        <dbReference type="ARBA" id="ARBA00022598"/>
    </source>
</evidence>
<evidence type="ECO:0000256" key="3">
    <source>
        <dbReference type="ARBA" id="ARBA00022771"/>
    </source>
</evidence>
<dbReference type="PANTHER" id="PTHR21319">
    <property type="entry name" value="RING FINGER AND CHY ZINC FINGER DOMAIN-CONTAINING PROTEIN 1"/>
    <property type="match status" value="1"/>
</dbReference>
<dbReference type="GO" id="GO:0006879">
    <property type="term" value="P:intracellular iron ion homeostasis"/>
    <property type="evidence" value="ECO:0007669"/>
    <property type="project" value="UniProtKB-ARBA"/>
</dbReference>
<evidence type="ECO:0000259" key="8">
    <source>
        <dbReference type="PROSITE" id="PS51266"/>
    </source>
</evidence>
<keyword evidence="3 5" id="KW-0863">Zinc-finger</keyword>
<dbReference type="InterPro" id="IPR008913">
    <property type="entry name" value="Znf_CHY"/>
</dbReference>
<dbReference type="GO" id="GO:0008270">
    <property type="term" value="F:zinc ion binding"/>
    <property type="evidence" value="ECO:0007669"/>
    <property type="project" value="UniProtKB-KW"/>
</dbReference>
<dbReference type="InterPro" id="IPR001841">
    <property type="entry name" value="Znf_RING"/>
</dbReference>
<keyword evidence="1" id="KW-0436">Ligase</keyword>
<feature type="domain" description="CHY-type" evidence="8">
    <location>
        <begin position="764"/>
        <end position="833"/>
    </location>
</feature>
<accession>A0AAN7R1C8</accession>
<evidence type="ECO:0000259" key="7">
    <source>
        <dbReference type="PROSITE" id="PS50089"/>
    </source>
</evidence>
<keyword evidence="2" id="KW-0479">Metal-binding</keyword>
<organism evidence="10 11">
    <name type="scientific">Trapa natans</name>
    <name type="common">Water chestnut</name>
    <dbReference type="NCBI Taxonomy" id="22666"/>
    <lineage>
        <taxon>Eukaryota</taxon>
        <taxon>Viridiplantae</taxon>
        <taxon>Streptophyta</taxon>
        <taxon>Embryophyta</taxon>
        <taxon>Tracheophyta</taxon>
        <taxon>Spermatophyta</taxon>
        <taxon>Magnoliopsida</taxon>
        <taxon>eudicotyledons</taxon>
        <taxon>Gunneridae</taxon>
        <taxon>Pentapetalae</taxon>
        <taxon>rosids</taxon>
        <taxon>malvids</taxon>
        <taxon>Myrtales</taxon>
        <taxon>Lythraceae</taxon>
        <taxon>Trapa</taxon>
    </lineage>
</organism>
<dbReference type="PROSITE" id="PS50089">
    <property type="entry name" value="ZF_RING_2"/>
    <property type="match status" value="1"/>
</dbReference>
<dbReference type="SUPFAM" id="SSF57850">
    <property type="entry name" value="RING/U-box"/>
    <property type="match status" value="1"/>
</dbReference>
<reference evidence="10 11" key="1">
    <citation type="journal article" date="2023" name="Hortic Res">
        <title>Pangenome of water caltrop reveals structural variations and asymmetric subgenome divergence after allopolyploidization.</title>
        <authorList>
            <person name="Zhang X."/>
            <person name="Chen Y."/>
            <person name="Wang L."/>
            <person name="Yuan Y."/>
            <person name="Fang M."/>
            <person name="Shi L."/>
            <person name="Lu R."/>
            <person name="Comes H.P."/>
            <person name="Ma Y."/>
            <person name="Chen Y."/>
            <person name="Huang G."/>
            <person name="Zhou Y."/>
            <person name="Zheng Z."/>
            <person name="Qiu Y."/>
        </authorList>
    </citation>
    <scope>NUCLEOTIDE SEQUENCE [LARGE SCALE GENOMIC DNA]</scope>
    <source>
        <strain evidence="10">F231</strain>
    </source>
</reference>
<protein>
    <recommendedName>
        <fullName evidence="12">Zinc finger protein</fullName>
    </recommendedName>
</protein>
<dbReference type="GO" id="GO:0016874">
    <property type="term" value="F:ligase activity"/>
    <property type="evidence" value="ECO:0007669"/>
    <property type="project" value="UniProtKB-KW"/>
</dbReference>
<feature type="compositionally biased region" description="Basic and acidic residues" evidence="6">
    <location>
        <begin position="657"/>
        <end position="685"/>
    </location>
</feature>
<dbReference type="CDD" id="cd16464">
    <property type="entry name" value="RING-H2_Pirh2-like"/>
    <property type="match status" value="1"/>
</dbReference>
<dbReference type="EMBL" id="JAXQNO010000016">
    <property type="protein sequence ID" value="KAK4782283.1"/>
    <property type="molecule type" value="Genomic_DNA"/>
</dbReference>
<dbReference type="InterPro" id="IPR037275">
    <property type="entry name" value="Znf_CTCHY_sf"/>
</dbReference>
<feature type="domain" description="RING-type" evidence="7">
    <location>
        <begin position="900"/>
        <end position="942"/>
    </location>
</feature>
<evidence type="ECO:0000256" key="2">
    <source>
        <dbReference type="ARBA" id="ARBA00022723"/>
    </source>
</evidence>
<dbReference type="FunFam" id="3.30.40.10:FF:000208">
    <property type="entry name" value="Zinc finger protein-related isoform 1"/>
    <property type="match status" value="1"/>
</dbReference>
<keyword evidence="11" id="KW-1185">Reference proteome</keyword>
<gene>
    <name evidence="10" type="ORF">SAY86_016385</name>
</gene>
<evidence type="ECO:0000256" key="5">
    <source>
        <dbReference type="PROSITE-ProRule" id="PRU00601"/>
    </source>
</evidence>
<name>A0AAN7R1C8_TRANT</name>
<dbReference type="Pfam" id="PF14599">
    <property type="entry name" value="zinc_ribbon_6"/>
    <property type="match status" value="1"/>
</dbReference>
<dbReference type="GO" id="GO:0016567">
    <property type="term" value="P:protein ubiquitination"/>
    <property type="evidence" value="ECO:0007669"/>
    <property type="project" value="TreeGrafter"/>
</dbReference>
<dbReference type="CDD" id="cd12108">
    <property type="entry name" value="Hr-like"/>
    <property type="match status" value="1"/>
</dbReference>
<dbReference type="Proteomes" id="UP001346149">
    <property type="component" value="Unassembled WGS sequence"/>
</dbReference>
<dbReference type="PROSITE" id="PS51266">
    <property type="entry name" value="ZF_CHY"/>
    <property type="match status" value="1"/>
</dbReference>
<evidence type="ECO:0008006" key="12">
    <source>
        <dbReference type="Google" id="ProtNLM"/>
    </source>
</evidence>
<dbReference type="GO" id="GO:0005634">
    <property type="term" value="C:nucleus"/>
    <property type="evidence" value="ECO:0007669"/>
    <property type="project" value="TreeGrafter"/>
</dbReference>